<dbReference type="RefSeq" id="WP_150548885.1">
    <property type="nucleotide sequence ID" value="NZ_LR215729.2"/>
</dbReference>
<dbReference type="SUPFAM" id="SSF48452">
    <property type="entry name" value="TPR-like"/>
    <property type="match status" value="1"/>
</dbReference>
<feature type="region of interest" description="Disordered" evidence="6">
    <location>
        <begin position="277"/>
        <end position="311"/>
    </location>
</feature>
<dbReference type="GO" id="GO:0017004">
    <property type="term" value="P:cytochrome complex assembly"/>
    <property type="evidence" value="ECO:0007669"/>
    <property type="project" value="UniProtKB-KW"/>
</dbReference>
<evidence type="ECO:0000313" key="9">
    <source>
        <dbReference type="EMBL" id="VEV98385.1"/>
    </source>
</evidence>
<evidence type="ECO:0000259" key="8">
    <source>
        <dbReference type="Pfam" id="PF23914"/>
    </source>
</evidence>
<protein>
    <submittedName>
        <fullName evidence="9">Cytochrome c-type biogenesis protein CycH</fullName>
    </submittedName>
</protein>
<dbReference type="Pfam" id="PF23892">
    <property type="entry name" value="Ig_CycH"/>
    <property type="match status" value="1"/>
</dbReference>
<dbReference type="SMART" id="SM00028">
    <property type="entry name" value="TPR"/>
    <property type="match status" value="2"/>
</dbReference>
<keyword evidence="2" id="KW-0677">Repeat</keyword>
<evidence type="ECO:0000259" key="7">
    <source>
        <dbReference type="Pfam" id="PF23892"/>
    </source>
</evidence>
<evidence type="ECO:0000256" key="1">
    <source>
        <dbReference type="ARBA" id="ARBA00004196"/>
    </source>
</evidence>
<keyword evidence="4 5" id="KW-0802">TPR repeat</keyword>
<feature type="domain" description="Cytochrome c-type biogenesis protein H TPR" evidence="8">
    <location>
        <begin position="131"/>
        <end position="258"/>
    </location>
</feature>
<feature type="compositionally biased region" description="Low complexity" evidence="6">
    <location>
        <begin position="277"/>
        <end position="292"/>
    </location>
</feature>
<gene>
    <name evidence="9" type="primary">cycH</name>
    <name evidence="9" type="ORF">PMYSY11_3341</name>
</gene>
<keyword evidence="3" id="KW-0201">Cytochrome c-type biogenesis</keyword>
<dbReference type="InterPro" id="IPR019734">
    <property type="entry name" value="TPR_rpt"/>
</dbReference>
<evidence type="ECO:0000256" key="3">
    <source>
        <dbReference type="ARBA" id="ARBA00022748"/>
    </source>
</evidence>
<evidence type="ECO:0000256" key="4">
    <source>
        <dbReference type="ARBA" id="ARBA00022803"/>
    </source>
</evidence>
<evidence type="ECO:0000256" key="6">
    <source>
        <dbReference type="SAM" id="MobiDB-lite"/>
    </source>
</evidence>
<dbReference type="PROSITE" id="PS50005">
    <property type="entry name" value="TPR"/>
    <property type="match status" value="1"/>
</dbReference>
<dbReference type="GO" id="GO:0005886">
    <property type="term" value="C:plasma membrane"/>
    <property type="evidence" value="ECO:0007669"/>
    <property type="project" value="TreeGrafter"/>
</dbReference>
<dbReference type="EMBL" id="LR215729">
    <property type="protein sequence ID" value="VEV98385.1"/>
    <property type="molecule type" value="Genomic_DNA"/>
</dbReference>
<dbReference type="InterPro" id="IPR017560">
    <property type="entry name" value="Cyt_c_biogenesis_CcmI"/>
</dbReference>
<feature type="domain" description="Cytochrome c-type biogenesis protein H Ig-like" evidence="7">
    <location>
        <begin position="317"/>
        <end position="422"/>
    </location>
</feature>
<reference evidence="9" key="1">
    <citation type="submission" date="2019-02" db="EMBL/GenBank/DDBJ databases">
        <authorList>
            <consortium name="Genoscope - CEA"/>
            <person name="William W."/>
        </authorList>
    </citation>
    <scope>NUCLEOTIDE SEQUENCE [LARGE SCALE GENOMIC DNA]</scope>
    <source>
        <strain evidence="9">YSy11</strain>
    </source>
</reference>
<dbReference type="InterPro" id="IPR011990">
    <property type="entry name" value="TPR-like_helical_dom_sf"/>
</dbReference>
<dbReference type="InterPro" id="IPR051263">
    <property type="entry name" value="C-type_cytochrome_biogenesis"/>
</dbReference>
<dbReference type="PANTHER" id="PTHR47870:SF4">
    <property type="entry name" value="CYTOCHROME C-TYPE BIOGENESIS PROTEIN CYCH"/>
    <property type="match status" value="1"/>
</dbReference>
<name>A0A653E6R4_9PSED</name>
<dbReference type="GO" id="GO:0030313">
    <property type="term" value="C:cell envelope"/>
    <property type="evidence" value="ECO:0007669"/>
    <property type="project" value="UniProtKB-SubCell"/>
</dbReference>
<evidence type="ECO:0000256" key="2">
    <source>
        <dbReference type="ARBA" id="ARBA00022737"/>
    </source>
</evidence>
<organism evidence="9">
    <name type="scientific">Pseudomonas marincola</name>
    <dbReference type="NCBI Taxonomy" id="437900"/>
    <lineage>
        <taxon>Bacteria</taxon>
        <taxon>Pseudomonadati</taxon>
        <taxon>Pseudomonadota</taxon>
        <taxon>Gammaproteobacteria</taxon>
        <taxon>Pseudomonadales</taxon>
        <taxon>Pseudomonadaceae</taxon>
        <taxon>Pseudomonas</taxon>
    </lineage>
</organism>
<dbReference type="Gene3D" id="1.25.40.10">
    <property type="entry name" value="Tetratricopeptide repeat domain"/>
    <property type="match status" value="1"/>
</dbReference>
<dbReference type="Pfam" id="PF23914">
    <property type="entry name" value="TPR_CcmH_CycH"/>
    <property type="match status" value="1"/>
</dbReference>
<dbReference type="AlphaFoldDB" id="A0A653E6R4"/>
<comment type="subcellular location">
    <subcellularLocation>
        <location evidence="1">Cell envelope</location>
    </subcellularLocation>
</comment>
<dbReference type="PANTHER" id="PTHR47870">
    <property type="entry name" value="CYTOCHROME C-TYPE BIOGENESIS PROTEIN CCMH"/>
    <property type="match status" value="1"/>
</dbReference>
<proteinExistence type="predicted"/>
<feature type="repeat" description="TPR" evidence="5">
    <location>
        <begin position="151"/>
        <end position="184"/>
    </location>
</feature>
<dbReference type="InterPro" id="IPR056413">
    <property type="entry name" value="TPR_CcmH_CycH"/>
</dbReference>
<dbReference type="NCBIfam" id="TIGR03142">
    <property type="entry name" value="cytochro_ccmI"/>
    <property type="match status" value="1"/>
</dbReference>
<accession>A0A653E6R4</accession>
<dbReference type="InterPro" id="IPR056412">
    <property type="entry name" value="Ig_CycH"/>
</dbReference>
<sequence length="429" mass="46210">MIEFWLLAGLLLVAALGFLLVPLVRGRKAQTEEDRTALNVTLYQERMAELEKQAAANVLTAEQLQAGKDEAARELLADTDGLQGKGTTVLGRQVPIIIALLVPLMGYGMYLHWGAIGDVERTVDMVENQPKSIEEMTARLENSLKEDPNSAEGWYFLGRTYMAQERASEAAKAFERSIELSSRDPALLGQWAQALYFASDKQWTEQLQSITDEALKADPEEATSLGLLGIAAFEEGRFNDAIGYWEKLVAVLPPEDPSRAAIQGGIERARAQINPAAQAPAVAGADQQAGPQSVAPQSAEPETAGPQTAATDSAAKLNVKVSLAADLKDKVQPGDSVFVFARAVSGPPMPLAVKRMTVADLPAEVSLSDADAMMPMLKISGFKQVQLVARISRSGNAREGEWVGQSEPLNNDTAELQQLTINTADTQVQ</sequence>
<evidence type="ECO:0000256" key="5">
    <source>
        <dbReference type="PROSITE-ProRule" id="PRU00339"/>
    </source>
</evidence>